<gene>
    <name evidence="4" type="ORF">HD841_002943</name>
</gene>
<dbReference type="CDD" id="cd16398">
    <property type="entry name" value="KorB_N_like"/>
    <property type="match status" value="1"/>
</dbReference>
<dbReference type="GO" id="GO:0003677">
    <property type="term" value="F:DNA binding"/>
    <property type="evidence" value="ECO:0007669"/>
    <property type="project" value="InterPro"/>
</dbReference>
<comment type="caution">
    <text evidence="4">The sequence shown here is derived from an EMBL/GenBank/DDBJ whole genome shotgun (WGS) entry which is preliminary data.</text>
</comment>
<dbReference type="InterPro" id="IPR004437">
    <property type="entry name" value="ParB/RepB/Spo0J"/>
</dbReference>
<dbReference type="Gene3D" id="1.10.10.730">
    <property type="entry name" value="KorB DNA-binding domain"/>
    <property type="match status" value="1"/>
</dbReference>
<reference evidence="4 5" key="1">
    <citation type="submission" date="2020-07" db="EMBL/GenBank/DDBJ databases">
        <authorList>
            <person name="Partida-Martinez L."/>
            <person name="Huntemann M."/>
            <person name="Clum A."/>
            <person name="Wang J."/>
            <person name="Palaniappan K."/>
            <person name="Ritter S."/>
            <person name="Chen I.-M."/>
            <person name="Stamatis D."/>
            <person name="Reddy T."/>
            <person name="O'Malley R."/>
            <person name="Daum C."/>
            <person name="Shapiro N."/>
            <person name="Ivanova N."/>
            <person name="Kyrpides N."/>
            <person name="Woyke T."/>
        </authorList>
    </citation>
    <scope>NUCLEOTIDE SEQUENCE [LARGE SCALE GENOMIC DNA]</scope>
    <source>
        <strain evidence="4 5">AS2.3</strain>
    </source>
</reference>
<dbReference type="InterPro" id="IPR036086">
    <property type="entry name" value="ParB/Sulfiredoxin_sf"/>
</dbReference>
<keyword evidence="5" id="KW-1185">Reference proteome</keyword>
<dbReference type="GO" id="GO:0007059">
    <property type="term" value="P:chromosome segregation"/>
    <property type="evidence" value="ECO:0007669"/>
    <property type="project" value="TreeGrafter"/>
</dbReference>
<protein>
    <recommendedName>
        <fullName evidence="3">ParB-like N-terminal domain-containing protein</fullName>
    </recommendedName>
</protein>
<reference evidence="4 5" key="2">
    <citation type="submission" date="2020-08" db="EMBL/GenBank/DDBJ databases">
        <title>The Agave Microbiome: Exploring the role of microbial communities in plant adaptations to desert environments.</title>
        <authorList>
            <person name="Partida-Martinez L.P."/>
        </authorList>
    </citation>
    <scope>NUCLEOTIDE SEQUENCE [LARGE SCALE GENOMIC DNA]</scope>
    <source>
        <strain evidence="4 5">AS2.3</strain>
    </source>
</reference>
<dbReference type="GO" id="GO:0005694">
    <property type="term" value="C:chromosome"/>
    <property type="evidence" value="ECO:0007669"/>
    <property type="project" value="TreeGrafter"/>
</dbReference>
<dbReference type="InterPro" id="IPR050336">
    <property type="entry name" value="Chromosome_partition/occlusion"/>
</dbReference>
<feature type="region of interest" description="Disordered" evidence="2">
    <location>
        <begin position="1"/>
        <end position="25"/>
    </location>
</feature>
<dbReference type="SMART" id="SM00470">
    <property type="entry name" value="ParB"/>
    <property type="match status" value="1"/>
</dbReference>
<feature type="domain" description="ParB-like N-terminal" evidence="3">
    <location>
        <begin position="53"/>
        <end position="142"/>
    </location>
</feature>
<dbReference type="SUPFAM" id="SSF110849">
    <property type="entry name" value="ParB/Sulfiredoxin"/>
    <property type="match status" value="1"/>
</dbReference>
<comment type="similarity">
    <text evidence="1">Belongs to the ParB family.</text>
</comment>
<evidence type="ECO:0000256" key="1">
    <source>
        <dbReference type="ARBA" id="ARBA00006295"/>
    </source>
</evidence>
<sequence>MGSRSKPSGKPAAAAGSKATVAPSTLGLGDLGDLSGFLAAPSPLASEPTGAAMEIPIDLIDEDPSQPRQHFDRSKLDELAATIRERGVKTPISVRPHPHSEGRYIINHGARRYRASKLAGKTTIPGFVDADYSEADQVIENLQRDELTSREIADYIGRQLASGLTKSEIARAIGKYLPQRLAVECGAQLFCRHR</sequence>
<dbReference type="PANTHER" id="PTHR33375:SF1">
    <property type="entry name" value="CHROMOSOME-PARTITIONING PROTEIN PARB-RELATED"/>
    <property type="match status" value="1"/>
</dbReference>
<dbReference type="EMBL" id="JACCBY010000004">
    <property type="protein sequence ID" value="NYD91136.1"/>
    <property type="molecule type" value="Genomic_DNA"/>
</dbReference>
<evidence type="ECO:0000259" key="3">
    <source>
        <dbReference type="SMART" id="SM00470"/>
    </source>
</evidence>
<evidence type="ECO:0000313" key="4">
    <source>
        <dbReference type="EMBL" id="NYD91136.1"/>
    </source>
</evidence>
<name>A0A7Y9FPL1_9SPHN</name>
<dbReference type="Gene3D" id="3.90.1530.30">
    <property type="match status" value="1"/>
</dbReference>
<proteinExistence type="inferred from homology"/>
<dbReference type="AlphaFoldDB" id="A0A7Y9FPL1"/>
<organism evidence="4 5">
    <name type="scientific">Sphingomonas melonis</name>
    <dbReference type="NCBI Taxonomy" id="152682"/>
    <lineage>
        <taxon>Bacteria</taxon>
        <taxon>Pseudomonadati</taxon>
        <taxon>Pseudomonadota</taxon>
        <taxon>Alphaproteobacteria</taxon>
        <taxon>Sphingomonadales</taxon>
        <taxon>Sphingomonadaceae</taxon>
        <taxon>Sphingomonas</taxon>
    </lineage>
</organism>
<dbReference type="PANTHER" id="PTHR33375">
    <property type="entry name" value="CHROMOSOME-PARTITIONING PROTEIN PARB-RELATED"/>
    <property type="match status" value="1"/>
</dbReference>
<dbReference type="Proteomes" id="UP000517753">
    <property type="component" value="Unassembled WGS sequence"/>
</dbReference>
<accession>A0A7Y9FPL1</accession>
<dbReference type="Pfam" id="PF02195">
    <property type="entry name" value="ParB_N"/>
    <property type="match status" value="1"/>
</dbReference>
<evidence type="ECO:0000313" key="5">
    <source>
        <dbReference type="Proteomes" id="UP000517753"/>
    </source>
</evidence>
<feature type="compositionally biased region" description="Low complexity" evidence="2">
    <location>
        <begin position="1"/>
        <end position="19"/>
    </location>
</feature>
<dbReference type="InterPro" id="IPR042075">
    <property type="entry name" value="KorB_DNA-db"/>
</dbReference>
<evidence type="ECO:0000256" key="2">
    <source>
        <dbReference type="SAM" id="MobiDB-lite"/>
    </source>
</evidence>
<dbReference type="NCBIfam" id="TIGR00180">
    <property type="entry name" value="parB_part"/>
    <property type="match status" value="1"/>
</dbReference>
<dbReference type="InterPro" id="IPR003115">
    <property type="entry name" value="ParB_N"/>
</dbReference>
<dbReference type="SUPFAM" id="SSF109709">
    <property type="entry name" value="KorB DNA-binding domain-like"/>
    <property type="match status" value="1"/>
</dbReference>